<dbReference type="SUPFAM" id="SSF53335">
    <property type="entry name" value="S-adenosyl-L-methionine-dependent methyltransferases"/>
    <property type="match status" value="1"/>
</dbReference>
<name>A0A0J6F936_COCPO</name>
<reference evidence="3" key="2">
    <citation type="journal article" date="2009" name="Genome Res.">
        <title>Comparative genomic analyses of the human fungal pathogens Coccidioides and their relatives.</title>
        <authorList>
            <person name="Sharpton T.J."/>
            <person name="Stajich J.E."/>
            <person name="Rounsley S.D."/>
            <person name="Gardner M.J."/>
            <person name="Wortman J.R."/>
            <person name="Jordar V.S."/>
            <person name="Maiti R."/>
            <person name="Kodira C.D."/>
            <person name="Neafsey D.E."/>
            <person name="Zeng Q."/>
            <person name="Hung C.-Y."/>
            <person name="McMahan C."/>
            <person name="Muszewska A."/>
            <person name="Grynberg M."/>
            <person name="Mandel M.A."/>
            <person name="Kellner E.M."/>
            <person name="Barker B.M."/>
            <person name="Galgiani J.N."/>
            <person name="Orbach M.J."/>
            <person name="Kirkland T.N."/>
            <person name="Cole G.T."/>
            <person name="Henn M.R."/>
            <person name="Birren B.W."/>
            <person name="Taylor J.W."/>
        </authorList>
    </citation>
    <scope>NUCLEOTIDE SEQUENCE [LARGE SCALE GENOMIC DNA]</scope>
    <source>
        <strain evidence="3">RMSCC 3488</strain>
    </source>
</reference>
<evidence type="ECO:0000256" key="1">
    <source>
        <dbReference type="PROSITE-ProRule" id="PRU00489"/>
    </source>
</evidence>
<sequence length="472" mass="52838">MACSLPAKSGSPSAILYCNEDHTVYLIDIPASISLAQQESRYTGDDSKEIGMPSIFSCPPLEHPYSSPSTEPKGTKAMLRVMERIPAVELEYRNKLADLVNDALRELRANHDTQGWCLPRAMRPGYLQDISGRKQDQDRQVGEPNLGKLYALKGFSLSDGHRSTREDASFSEDVPPLILSPGLNIIPTLNSIRSMTVKNTSSAPALLRIRNAQQTSSATNLWGQGKPTVEPAGLITFTIPPKAAFCLTHMSTQPVSFPSLLSFLPSDRKFDFVIMDPPWPNRSVSRSAHYKTIPTFSVLQRLINRILKAQLDPSGGIAAIWTTNNYKSRSAARQALKAAQLQPFEEWVWIKTTTSGYPVSPVRALWRLPYEVLILGRQRLPSSDGKLNHILRRRVIAAVPDVHSRKPNLKEMVEQLFFTSRDADGEQRYMKEYNALEVFARNLTAGWWSCGDEVLRFNWDGWWTNAGATEPV</sequence>
<dbReference type="OrthoDB" id="61116at2759"/>
<dbReference type="GO" id="GO:0008168">
    <property type="term" value="F:methyltransferase activity"/>
    <property type="evidence" value="ECO:0007669"/>
    <property type="project" value="InterPro"/>
</dbReference>
<dbReference type="GO" id="GO:0005634">
    <property type="term" value="C:nucleus"/>
    <property type="evidence" value="ECO:0007669"/>
    <property type="project" value="TreeGrafter"/>
</dbReference>
<dbReference type="Pfam" id="PF05063">
    <property type="entry name" value="MT-A70"/>
    <property type="match status" value="1"/>
</dbReference>
<dbReference type="EMBL" id="DS268109">
    <property type="protein sequence ID" value="KMM65775.1"/>
    <property type="molecule type" value="Genomic_DNA"/>
</dbReference>
<evidence type="ECO:0000313" key="2">
    <source>
        <dbReference type="EMBL" id="KMM65775.1"/>
    </source>
</evidence>
<proteinExistence type="inferred from homology"/>
<dbReference type="Proteomes" id="UP000054567">
    <property type="component" value="Unassembled WGS sequence"/>
</dbReference>
<dbReference type="InterPro" id="IPR007757">
    <property type="entry name" value="MT-A70-like"/>
</dbReference>
<dbReference type="PROSITE" id="PS51143">
    <property type="entry name" value="MT_A70"/>
    <property type="match status" value="1"/>
</dbReference>
<dbReference type="AlphaFoldDB" id="A0A0J6F936"/>
<protein>
    <recommendedName>
        <fullName evidence="4">MT-A70 family protein</fullName>
    </recommendedName>
</protein>
<dbReference type="VEuPathDB" id="FungiDB:CPAG_02118"/>
<comment type="similarity">
    <text evidence="1">Belongs to the MT-A70-like family.</text>
</comment>
<organism evidence="2 3">
    <name type="scientific">Coccidioides posadasii RMSCC 3488</name>
    <dbReference type="NCBI Taxonomy" id="454284"/>
    <lineage>
        <taxon>Eukaryota</taxon>
        <taxon>Fungi</taxon>
        <taxon>Dikarya</taxon>
        <taxon>Ascomycota</taxon>
        <taxon>Pezizomycotina</taxon>
        <taxon>Eurotiomycetes</taxon>
        <taxon>Eurotiomycetidae</taxon>
        <taxon>Onygenales</taxon>
        <taxon>Onygenaceae</taxon>
        <taxon>Coccidioides</taxon>
    </lineage>
</organism>
<dbReference type="GO" id="GO:0003676">
    <property type="term" value="F:nucleic acid binding"/>
    <property type="evidence" value="ECO:0007669"/>
    <property type="project" value="InterPro"/>
</dbReference>
<dbReference type="InterPro" id="IPR002052">
    <property type="entry name" value="DNA_methylase_N6_adenine_CS"/>
</dbReference>
<dbReference type="InterPro" id="IPR029063">
    <property type="entry name" value="SAM-dependent_MTases_sf"/>
</dbReference>
<evidence type="ECO:0000313" key="3">
    <source>
        <dbReference type="Proteomes" id="UP000054567"/>
    </source>
</evidence>
<dbReference type="PROSITE" id="PS00092">
    <property type="entry name" value="N6_MTASE"/>
    <property type="match status" value="1"/>
</dbReference>
<dbReference type="PANTHER" id="PTHR12829">
    <property type="entry name" value="N6-ADENOSINE-METHYLTRANSFERASE"/>
    <property type="match status" value="1"/>
</dbReference>
<reference evidence="3" key="3">
    <citation type="journal article" date="2010" name="Genome Res.">
        <title>Population genomic sequencing of Coccidioides fungi reveals recent hybridization and transposon control.</title>
        <authorList>
            <person name="Neafsey D.E."/>
            <person name="Barker B.M."/>
            <person name="Sharpton T.J."/>
            <person name="Stajich J.E."/>
            <person name="Park D.J."/>
            <person name="Whiston E."/>
            <person name="Hung C.-Y."/>
            <person name="McMahan C."/>
            <person name="White J."/>
            <person name="Sykes S."/>
            <person name="Heiman D."/>
            <person name="Young S."/>
            <person name="Zeng Q."/>
            <person name="Abouelleil A."/>
            <person name="Aftuck L."/>
            <person name="Bessette D."/>
            <person name="Brown A."/>
            <person name="FitzGerald M."/>
            <person name="Lui A."/>
            <person name="Macdonald J.P."/>
            <person name="Priest M."/>
            <person name="Orbach M.J."/>
            <person name="Galgiani J.N."/>
            <person name="Kirkland T.N."/>
            <person name="Cole G.T."/>
            <person name="Birren B.W."/>
            <person name="Henn M.R."/>
            <person name="Taylor J.W."/>
            <person name="Rounsley S.D."/>
        </authorList>
    </citation>
    <scope>NUCLEOTIDE SEQUENCE [LARGE SCALE GENOMIC DNA]</scope>
    <source>
        <strain evidence="3">RMSCC 3488</strain>
    </source>
</reference>
<gene>
    <name evidence="2" type="ORF">CPAG_02118</name>
</gene>
<dbReference type="PANTHER" id="PTHR12829:SF4">
    <property type="entry name" value="N(6)-ADENINE-SPECIFIC METHYLTRANSFERASE METTL4"/>
    <property type="match status" value="1"/>
</dbReference>
<dbReference type="GO" id="GO:0032259">
    <property type="term" value="P:methylation"/>
    <property type="evidence" value="ECO:0007669"/>
    <property type="project" value="InterPro"/>
</dbReference>
<evidence type="ECO:0008006" key="4">
    <source>
        <dbReference type="Google" id="ProtNLM"/>
    </source>
</evidence>
<reference evidence="2 3" key="1">
    <citation type="submission" date="2007-06" db="EMBL/GenBank/DDBJ databases">
        <title>The Genome Sequence of Coccidioides posadasii RMSCC_3488.</title>
        <authorList>
            <consortium name="Coccidioides Genome Resources Consortium"/>
            <consortium name="The Broad Institute Genome Sequencing Platform"/>
            <person name="Henn M.R."/>
            <person name="Sykes S."/>
            <person name="Young S."/>
            <person name="Jaffe D."/>
            <person name="Berlin A."/>
            <person name="Alvarez P."/>
            <person name="Butler J."/>
            <person name="Gnerre S."/>
            <person name="Grabherr M."/>
            <person name="Mauceli E."/>
            <person name="Brockman W."/>
            <person name="Kodira C."/>
            <person name="Alvarado L."/>
            <person name="Zeng Q."/>
            <person name="Crawford M."/>
            <person name="Antoine C."/>
            <person name="Devon K."/>
            <person name="Galgiani J."/>
            <person name="Orsborn K."/>
            <person name="Lewis M.L."/>
            <person name="Nusbaum C."/>
            <person name="Galagan J."/>
            <person name="Birren B."/>
        </authorList>
    </citation>
    <scope>NUCLEOTIDE SEQUENCE [LARGE SCALE GENOMIC DNA]</scope>
    <source>
        <strain evidence="2 3">RMSCC 3488</strain>
    </source>
</reference>
<accession>A0A0J6F936</accession>